<evidence type="ECO:0000313" key="2">
    <source>
        <dbReference type="Proteomes" id="UP000187203"/>
    </source>
</evidence>
<accession>A0A1R3KN35</accession>
<sequence>MPQVTIAQLRQGTVDQSIRLRVTRIWIHRDQMTRRAFGMAFVAADSTGEAIHVQISPRNIDYYRAIIIEGFNNWLMKTDSLQINEAQLLTTVPRPVMIFAGVVAKTVENQISLISYSATRLYVNLHIQETVMVHAQYADVIGPIEMLPGDNL</sequence>
<protein>
    <recommendedName>
        <fullName evidence="3">Nucleic acid-binding protein</fullName>
    </recommendedName>
</protein>
<dbReference type="AlphaFoldDB" id="A0A1R3KN35"/>
<name>A0A1R3KN35_9ROSI</name>
<reference evidence="2" key="1">
    <citation type="submission" date="2013-09" db="EMBL/GenBank/DDBJ databases">
        <title>Corchorus olitorius genome sequencing.</title>
        <authorList>
            <person name="Alam M."/>
            <person name="Haque M.S."/>
            <person name="Islam M.S."/>
            <person name="Emdad E.M."/>
            <person name="Islam M.M."/>
            <person name="Ahmed B."/>
            <person name="Halim A."/>
            <person name="Hossen Q.M.M."/>
            <person name="Hossain M.Z."/>
            <person name="Ahmed R."/>
            <person name="Khan M.M."/>
            <person name="Islam R."/>
            <person name="Rashid M.M."/>
            <person name="Khan S.A."/>
            <person name="Rahman M.S."/>
            <person name="Alam M."/>
            <person name="Yahiya A.S."/>
            <person name="Khan M.S."/>
            <person name="Azam M.S."/>
            <person name="Haque T."/>
            <person name="Lashkar M.Z.H."/>
            <person name="Akhand A.I."/>
            <person name="Morshed G."/>
            <person name="Roy S."/>
            <person name="Uddin K.S."/>
            <person name="Rabeya T."/>
            <person name="Hossain A.S."/>
            <person name="Chowdhury A."/>
            <person name="Snigdha A.R."/>
            <person name="Mortoza M.S."/>
            <person name="Matin S.A."/>
            <person name="Hoque S.M.E."/>
            <person name="Islam M.K."/>
            <person name="Roy D.K."/>
            <person name="Haider R."/>
            <person name="Moosa M.M."/>
            <person name="Elias S.M."/>
            <person name="Hasan A.M."/>
            <person name="Jahan S."/>
            <person name="Shafiuddin M."/>
            <person name="Mahmood N."/>
            <person name="Shommy N.S."/>
        </authorList>
    </citation>
    <scope>NUCLEOTIDE SEQUENCE [LARGE SCALE GENOMIC DNA]</scope>
    <source>
        <strain evidence="2">cv. O-4</strain>
    </source>
</reference>
<comment type="caution">
    <text evidence="1">The sequence shown here is derived from an EMBL/GenBank/DDBJ whole genome shotgun (WGS) entry which is preliminary data.</text>
</comment>
<evidence type="ECO:0000313" key="1">
    <source>
        <dbReference type="EMBL" id="OMP08507.1"/>
    </source>
</evidence>
<proteinExistence type="predicted"/>
<organism evidence="1 2">
    <name type="scientific">Corchorus olitorius</name>
    <dbReference type="NCBI Taxonomy" id="93759"/>
    <lineage>
        <taxon>Eukaryota</taxon>
        <taxon>Viridiplantae</taxon>
        <taxon>Streptophyta</taxon>
        <taxon>Embryophyta</taxon>
        <taxon>Tracheophyta</taxon>
        <taxon>Spermatophyta</taxon>
        <taxon>Magnoliopsida</taxon>
        <taxon>eudicotyledons</taxon>
        <taxon>Gunneridae</taxon>
        <taxon>Pentapetalae</taxon>
        <taxon>rosids</taxon>
        <taxon>malvids</taxon>
        <taxon>Malvales</taxon>
        <taxon>Malvaceae</taxon>
        <taxon>Grewioideae</taxon>
        <taxon>Apeibeae</taxon>
        <taxon>Corchorus</taxon>
    </lineage>
</organism>
<keyword evidence="2" id="KW-1185">Reference proteome</keyword>
<dbReference type="OrthoDB" id="1931061at2759"/>
<evidence type="ECO:0008006" key="3">
    <source>
        <dbReference type="Google" id="ProtNLM"/>
    </source>
</evidence>
<dbReference type="EMBL" id="AWUE01012683">
    <property type="protein sequence ID" value="OMP08507.1"/>
    <property type="molecule type" value="Genomic_DNA"/>
</dbReference>
<dbReference type="Proteomes" id="UP000187203">
    <property type="component" value="Unassembled WGS sequence"/>
</dbReference>
<gene>
    <name evidence="1" type="ORF">COLO4_06408</name>
</gene>